<organism evidence="1 2">
    <name type="scientific">Passalora fulva</name>
    <name type="common">Tomato leaf mold</name>
    <name type="synonym">Cladosporium fulvum</name>
    <dbReference type="NCBI Taxonomy" id="5499"/>
    <lineage>
        <taxon>Eukaryota</taxon>
        <taxon>Fungi</taxon>
        <taxon>Dikarya</taxon>
        <taxon>Ascomycota</taxon>
        <taxon>Pezizomycotina</taxon>
        <taxon>Dothideomycetes</taxon>
        <taxon>Dothideomycetidae</taxon>
        <taxon>Mycosphaerellales</taxon>
        <taxon>Mycosphaerellaceae</taxon>
        <taxon>Fulvia</taxon>
    </lineage>
</organism>
<name>A0A9Q8PLB5_PASFU</name>
<dbReference type="InterPro" id="IPR011051">
    <property type="entry name" value="RmlC_Cupin_sf"/>
</dbReference>
<dbReference type="SUPFAM" id="SSF51182">
    <property type="entry name" value="RmlC-like cupins"/>
    <property type="match status" value="1"/>
</dbReference>
<dbReference type="AlphaFoldDB" id="A0A9Q8PLB5"/>
<keyword evidence="2" id="KW-1185">Reference proteome</keyword>
<evidence type="ECO:0000313" key="2">
    <source>
        <dbReference type="Proteomes" id="UP000756132"/>
    </source>
</evidence>
<dbReference type="Proteomes" id="UP000756132">
    <property type="component" value="Chromosome 12"/>
</dbReference>
<dbReference type="InterPro" id="IPR014710">
    <property type="entry name" value="RmlC-like_jellyroll"/>
</dbReference>
<dbReference type="CDD" id="cd02208">
    <property type="entry name" value="cupin_RmlC-like"/>
    <property type="match status" value="1"/>
</dbReference>
<gene>
    <name evidence="1" type="ORF">CLAFUR5_13535</name>
</gene>
<dbReference type="EMBL" id="CP090174">
    <property type="protein sequence ID" value="UJO24615.1"/>
    <property type="molecule type" value="Genomic_DNA"/>
</dbReference>
<dbReference type="GeneID" id="71993413"/>
<evidence type="ECO:0000313" key="1">
    <source>
        <dbReference type="EMBL" id="UJO24615.1"/>
    </source>
</evidence>
<reference evidence="1" key="1">
    <citation type="submission" date="2021-12" db="EMBL/GenBank/DDBJ databases">
        <authorList>
            <person name="Zaccaron A."/>
            <person name="Stergiopoulos I."/>
        </authorList>
    </citation>
    <scope>NUCLEOTIDE SEQUENCE</scope>
    <source>
        <strain evidence="1">Race5_Kim</strain>
    </source>
</reference>
<dbReference type="OrthoDB" id="9976870at2759"/>
<sequence>MSSLNNKKDPKVIAGPYILFDGSITAEFLQDDELDATFLIRMTITGSHPLVKQGKSHPISPPLHLHFDQVETFKVLQGKWGLTAGYDTQDVILTPSNEPYTVPPWLPHFPWPVPMEEDSIILAWGHPSNVPKPMDVPFFDQIFMYTGQCFEEKRQPNLLQMMLSQTETNSTMVIFPGWTFLGPLRWWIPWRLQGALANVAKLCGFSTMYMPKYSKKE</sequence>
<reference evidence="1" key="2">
    <citation type="journal article" date="2022" name="Microb. Genom.">
        <title>A chromosome-scale genome assembly of the tomato pathogen Cladosporium fulvum reveals a compartmentalized genome architecture and the presence of a dispensable chromosome.</title>
        <authorList>
            <person name="Zaccaron A.Z."/>
            <person name="Chen L.H."/>
            <person name="Samaras A."/>
            <person name="Stergiopoulos I."/>
        </authorList>
    </citation>
    <scope>NUCLEOTIDE SEQUENCE</scope>
    <source>
        <strain evidence="1">Race5_Kim</strain>
    </source>
</reference>
<dbReference type="RefSeq" id="XP_047768981.1">
    <property type="nucleotide sequence ID" value="XM_047912683.1"/>
</dbReference>
<protein>
    <submittedName>
        <fullName evidence="1">Uncharacterized protein</fullName>
    </submittedName>
</protein>
<dbReference type="Gene3D" id="2.60.120.10">
    <property type="entry name" value="Jelly Rolls"/>
    <property type="match status" value="1"/>
</dbReference>
<accession>A0A9Q8PLB5</accession>
<proteinExistence type="predicted"/>
<dbReference type="KEGG" id="ffu:CLAFUR5_13535"/>